<dbReference type="Pfam" id="PF17293">
    <property type="entry name" value="Arm-DNA-bind_5"/>
    <property type="match status" value="1"/>
</dbReference>
<comment type="similarity">
    <text evidence="1">Belongs to the 'phage' integrase family.</text>
</comment>
<evidence type="ECO:0000256" key="5">
    <source>
        <dbReference type="PROSITE-ProRule" id="PRU01248"/>
    </source>
</evidence>
<dbReference type="Gene3D" id="1.10.443.10">
    <property type="entry name" value="Intergrase catalytic core"/>
    <property type="match status" value="1"/>
</dbReference>
<dbReference type="InterPro" id="IPR044068">
    <property type="entry name" value="CB"/>
</dbReference>
<evidence type="ECO:0000313" key="10">
    <source>
        <dbReference type="Proteomes" id="UP000251835"/>
    </source>
</evidence>
<evidence type="ECO:0000256" key="4">
    <source>
        <dbReference type="ARBA" id="ARBA00023172"/>
    </source>
</evidence>
<dbReference type="AlphaFoldDB" id="A0A7L4UNU7"/>
<sequence length="424" mass="49563">MLYLRIALHPFAPTINQGFMSSIKVVLRKNKIDKAGLAPLYLRVIKNRKTKFISLSVKLQPNEWDEDKQKVKKNHKTSTRLNAYISRKIADAEGEIADLERRNQSTSARRIKEAIKGKPLINFFEFAYDRCEKLKDTVTLSTYRSYKNNIEKFERFIGHREIMFDDITATTLKNYASHCSSKLGNNNTTINYAFRILNLMFREAKSEDLISNELAPFTKFKVKKNKTTKRYLNEEQFEAFMNLEVSQEHKAQVIKDMFIFSVFSGGLRFGDVIELQWKNYDSKNHRITKTIRKTKRQHSIKIGQKAVDILEKYKAKDQKQNDIIFPFAKVDELYFKDREHRSLITNRAISLSNMYLSRIGKELELPFNLSFHISRHTFATRALNNGMRIEHVSKLMDHSDIGITQVYAKIMGSELDNAVDKYIN</sequence>
<dbReference type="GO" id="GO:0003677">
    <property type="term" value="F:DNA binding"/>
    <property type="evidence" value="ECO:0007669"/>
    <property type="project" value="UniProtKB-UniRule"/>
</dbReference>
<dbReference type="PANTHER" id="PTHR30349">
    <property type="entry name" value="PHAGE INTEGRASE-RELATED"/>
    <property type="match status" value="1"/>
</dbReference>
<keyword evidence="2" id="KW-0229">DNA integration</keyword>
<dbReference type="GO" id="GO:0015074">
    <property type="term" value="P:DNA integration"/>
    <property type="evidence" value="ECO:0007669"/>
    <property type="project" value="UniProtKB-KW"/>
</dbReference>
<gene>
    <name evidence="9" type="ORF">C7377_1839</name>
</gene>
<comment type="caution">
    <text evidence="9">The sequence shown here is derived from an EMBL/GenBank/DDBJ whole genome shotgun (WGS) entry which is preliminary data.</text>
</comment>
<dbReference type="InterPro" id="IPR002104">
    <property type="entry name" value="Integrase_catalytic"/>
</dbReference>
<evidence type="ECO:0000256" key="6">
    <source>
        <dbReference type="SAM" id="Coils"/>
    </source>
</evidence>
<dbReference type="PANTHER" id="PTHR30349:SF64">
    <property type="entry name" value="PROPHAGE INTEGRASE INTD-RELATED"/>
    <property type="match status" value="1"/>
</dbReference>
<keyword evidence="3 5" id="KW-0238">DNA-binding</keyword>
<dbReference type="PROSITE" id="PS51898">
    <property type="entry name" value="TYR_RECOMBINASE"/>
    <property type="match status" value="1"/>
</dbReference>
<evidence type="ECO:0000256" key="3">
    <source>
        <dbReference type="ARBA" id="ARBA00023125"/>
    </source>
</evidence>
<evidence type="ECO:0000259" key="8">
    <source>
        <dbReference type="PROSITE" id="PS51900"/>
    </source>
</evidence>
<dbReference type="CDD" id="cd01185">
    <property type="entry name" value="INTN1_C_like"/>
    <property type="match status" value="1"/>
</dbReference>
<dbReference type="Pfam" id="PF13102">
    <property type="entry name" value="Phage_int_SAM_5"/>
    <property type="match status" value="1"/>
</dbReference>
<dbReference type="InterPro" id="IPR011010">
    <property type="entry name" value="DNA_brk_join_enz"/>
</dbReference>
<name>A0A7L4UNU7_BALHA</name>
<dbReference type="Proteomes" id="UP000251835">
    <property type="component" value="Unassembled WGS sequence"/>
</dbReference>
<dbReference type="EMBL" id="QENZ01000007">
    <property type="protein sequence ID" value="PVX49293.1"/>
    <property type="molecule type" value="Genomic_DNA"/>
</dbReference>
<evidence type="ECO:0000256" key="1">
    <source>
        <dbReference type="ARBA" id="ARBA00008857"/>
    </source>
</evidence>
<evidence type="ECO:0000259" key="7">
    <source>
        <dbReference type="PROSITE" id="PS51898"/>
    </source>
</evidence>
<dbReference type="InterPro" id="IPR013762">
    <property type="entry name" value="Integrase-like_cat_sf"/>
</dbReference>
<dbReference type="InterPro" id="IPR025269">
    <property type="entry name" value="SAM-like_dom"/>
</dbReference>
<accession>A0A7L4UNU7</accession>
<evidence type="ECO:0000313" key="9">
    <source>
        <dbReference type="EMBL" id="PVX49293.1"/>
    </source>
</evidence>
<proteinExistence type="inferred from homology"/>
<protein>
    <submittedName>
        <fullName evidence="9">Site-specific recombinase XerD</fullName>
    </submittedName>
</protein>
<dbReference type="InterPro" id="IPR035386">
    <property type="entry name" value="Arm-DNA-bind_5"/>
</dbReference>
<dbReference type="InterPro" id="IPR010998">
    <property type="entry name" value="Integrase_recombinase_N"/>
</dbReference>
<keyword evidence="6" id="KW-0175">Coiled coil</keyword>
<keyword evidence="4" id="KW-0233">DNA recombination</keyword>
<feature type="coiled-coil region" evidence="6">
    <location>
        <begin position="82"/>
        <end position="109"/>
    </location>
</feature>
<reference evidence="9 10" key="1">
    <citation type="submission" date="2018-05" db="EMBL/GenBank/DDBJ databases">
        <title>Genomic Encyclopedia of Type Strains, Phase IV (KMG-IV): sequencing the most valuable type-strain genomes for metagenomic binning, comparative biology and taxonomic classification.</title>
        <authorList>
            <person name="Goeker M."/>
        </authorList>
    </citation>
    <scope>NUCLEOTIDE SEQUENCE [LARGE SCALE GENOMIC DNA]</scope>
    <source>
        <strain evidence="9 10">DSM 28579</strain>
    </source>
</reference>
<dbReference type="Pfam" id="PF00589">
    <property type="entry name" value="Phage_integrase"/>
    <property type="match status" value="1"/>
</dbReference>
<dbReference type="Gene3D" id="1.10.150.130">
    <property type="match status" value="1"/>
</dbReference>
<dbReference type="SUPFAM" id="SSF56349">
    <property type="entry name" value="DNA breaking-rejoining enzymes"/>
    <property type="match status" value="1"/>
</dbReference>
<organism evidence="9 10">
    <name type="scientific">Balneicella halophila</name>
    <dbReference type="NCBI Taxonomy" id="1537566"/>
    <lineage>
        <taxon>Bacteria</taxon>
        <taxon>Pseudomonadati</taxon>
        <taxon>Bacteroidota</taxon>
        <taxon>Bacteroidia</taxon>
        <taxon>Bacteroidales</taxon>
        <taxon>Balneicellaceae</taxon>
        <taxon>Balneicella</taxon>
    </lineage>
</organism>
<keyword evidence="10" id="KW-1185">Reference proteome</keyword>
<dbReference type="InterPro" id="IPR050090">
    <property type="entry name" value="Tyrosine_recombinase_XerCD"/>
</dbReference>
<dbReference type="GO" id="GO:0006310">
    <property type="term" value="P:DNA recombination"/>
    <property type="evidence" value="ECO:0007669"/>
    <property type="project" value="UniProtKB-KW"/>
</dbReference>
<dbReference type="PROSITE" id="PS51900">
    <property type="entry name" value="CB"/>
    <property type="match status" value="1"/>
</dbReference>
<evidence type="ECO:0000256" key="2">
    <source>
        <dbReference type="ARBA" id="ARBA00022908"/>
    </source>
</evidence>
<feature type="domain" description="Core-binding (CB)" evidence="8">
    <location>
        <begin position="122"/>
        <end position="205"/>
    </location>
</feature>
<feature type="domain" description="Tyr recombinase" evidence="7">
    <location>
        <begin position="227"/>
        <end position="420"/>
    </location>
</feature>